<evidence type="ECO:0000259" key="2">
    <source>
        <dbReference type="SMART" id="SM00829"/>
    </source>
</evidence>
<dbReference type="InterPro" id="IPR020843">
    <property type="entry name" value="ER"/>
</dbReference>
<organism evidence="3 4">
    <name type="scientific">Conexibacter woesei (strain DSM 14684 / CCUG 47730 / CIP 108061 / JCM 11494 / NBRC 100937 / ID131577)</name>
    <dbReference type="NCBI Taxonomy" id="469383"/>
    <lineage>
        <taxon>Bacteria</taxon>
        <taxon>Bacillati</taxon>
        <taxon>Actinomycetota</taxon>
        <taxon>Thermoleophilia</taxon>
        <taxon>Solirubrobacterales</taxon>
        <taxon>Conexibacteraceae</taxon>
        <taxon>Conexibacter</taxon>
    </lineage>
</organism>
<keyword evidence="1" id="KW-0521">NADP</keyword>
<dbReference type="InterPro" id="IPR011032">
    <property type="entry name" value="GroES-like_sf"/>
</dbReference>
<keyword evidence="4" id="KW-1185">Reference proteome</keyword>
<dbReference type="InterPro" id="IPR036291">
    <property type="entry name" value="NAD(P)-bd_dom_sf"/>
</dbReference>
<dbReference type="SUPFAM" id="SSF51735">
    <property type="entry name" value="NAD(P)-binding Rossmann-fold domains"/>
    <property type="match status" value="1"/>
</dbReference>
<dbReference type="Gene3D" id="3.90.180.10">
    <property type="entry name" value="Medium-chain alcohol dehydrogenases, catalytic domain"/>
    <property type="match status" value="1"/>
</dbReference>
<dbReference type="AlphaFoldDB" id="D3FF31"/>
<evidence type="ECO:0000313" key="4">
    <source>
        <dbReference type="Proteomes" id="UP000008229"/>
    </source>
</evidence>
<dbReference type="HOGENOM" id="CLU_026673_3_3_11"/>
<dbReference type="OrthoDB" id="3727682at2"/>
<protein>
    <submittedName>
        <fullName evidence="3">Alcohol dehydrogenase GroES domain protein</fullName>
    </submittedName>
</protein>
<dbReference type="SUPFAM" id="SSF50129">
    <property type="entry name" value="GroES-like"/>
    <property type="match status" value="1"/>
</dbReference>
<dbReference type="Gene3D" id="3.40.50.720">
    <property type="entry name" value="NAD(P)-binding Rossmann-like Domain"/>
    <property type="match status" value="1"/>
</dbReference>
<name>D3FF31_CONWI</name>
<dbReference type="Proteomes" id="UP000008229">
    <property type="component" value="Chromosome"/>
</dbReference>
<dbReference type="PANTHER" id="PTHR44154:SF1">
    <property type="entry name" value="QUINONE OXIDOREDUCTASE"/>
    <property type="match status" value="1"/>
</dbReference>
<evidence type="ECO:0000313" key="3">
    <source>
        <dbReference type="EMBL" id="ADB51748.1"/>
    </source>
</evidence>
<reference evidence="4" key="2">
    <citation type="submission" date="2010-01" db="EMBL/GenBank/DDBJ databases">
        <title>The complete genome of Conexibacter woesei DSM 14684.</title>
        <authorList>
            <consortium name="US DOE Joint Genome Institute (JGI-PGF)"/>
            <person name="Lucas S."/>
            <person name="Copeland A."/>
            <person name="Lapidus A."/>
            <person name="Glavina del Rio T."/>
            <person name="Dalin E."/>
            <person name="Tice H."/>
            <person name="Bruce D."/>
            <person name="Goodwin L."/>
            <person name="Pitluck S."/>
            <person name="Kyrpides N."/>
            <person name="Mavromatis K."/>
            <person name="Ivanova N."/>
            <person name="Mikhailova N."/>
            <person name="Chertkov O."/>
            <person name="Brettin T."/>
            <person name="Detter J.C."/>
            <person name="Han C."/>
            <person name="Larimer F."/>
            <person name="Land M."/>
            <person name="Hauser L."/>
            <person name="Markowitz V."/>
            <person name="Cheng J.-F."/>
            <person name="Hugenholtz P."/>
            <person name="Woyke T."/>
            <person name="Wu D."/>
            <person name="Pukall R."/>
            <person name="Steenblock K."/>
            <person name="Schneider S."/>
            <person name="Klenk H.-P."/>
            <person name="Eisen J.A."/>
        </authorList>
    </citation>
    <scope>NUCLEOTIDE SEQUENCE [LARGE SCALE GENOMIC DNA]</scope>
    <source>
        <strain evidence="4">DSM 14684 / CIP 108061 / JCM 11494 / NBRC 100937 / ID131577</strain>
    </source>
</reference>
<evidence type="ECO:0000256" key="1">
    <source>
        <dbReference type="ARBA" id="ARBA00022857"/>
    </source>
</evidence>
<dbReference type="PANTHER" id="PTHR44154">
    <property type="entry name" value="QUINONE OXIDOREDUCTASE"/>
    <property type="match status" value="1"/>
</dbReference>
<sequence>MKAVRFDRYGDVDVLEVRAVDDPSPALGEVLVRVRAAAINPGEIAIRAGVFADRWPATFPSGEGSDLAGTVERLGEGTVESGFSVGDAVLGWTDARASHAELVAVPATQLTAKPDAVSWEVAGSLFVAPLAGYAAVRGVAPQPGETVVVAGAAGGVGSVAVQLARLTGATAIGLASEHNHDWLRSRDVIPVAYGEGQEERIRAAAGGGRVDAFVDAFGDGYADLAIALGVAPGRVSTVIDHPAVERLGIQWQGSSEVGSAALLAEVAGLVADGSIEIPIARTYPLEQVRSAYQELAHRHTRGKIVLLP</sequence>
<reference evidence="3 4" key="1">
    <citation type="journal article" date="2010" name="Stand. Genomic Sci.">
        <title>Complete genome sequence of Conexibacter woesei type strain (ID131577).</title>
        <authorList>
            <person name="Pukall R."/>
            <person name="Lapidus A."/>
            <person name="Glavina Del Rio T."/>
            <person name="Copeland A."/>
            <person name="Tice H."/>
            <person name="Cheng J.-F."/>
            <person name="Lucas S."/>
            <person name="Chen F."/>
            <person name="Nolan M."/>
            <person name="Bruce D."/>
            <person name="Goodwin L."/>
            <person name="Pitluck S."/>
            <person name="Mavromatis K."/>
            <person name="Ivanova N."/>
            <person name="Ovchinnikova G."/>
            <person name="Pati A."/>
            <person name="Chen A."/>
            <person name="Palaniappan K."/>
            <person name="Land M."/>
            <person name="Hauser L."/>
            <person name="Chang Y.-J."/>
            <person name="Jeffries C.D."/>
            <person name="Chain P."/>
            <person name="Meincke L."/>
            <person name="Sims D."/>
            <person name="Brettin T."/>
            <person name="Detter J.C."/>
            <person name="Rohde M."/>
            <person name="Goeker M."/>
            <person name="Bristow J."/>
            <person name="Eisen J.A."/>
            <person name="Markowitz V."/>
            <person name="Kyrpides N.C."/>
            <person name="Klenk H.-P."/>
            <person name="Hugenholtz P."/>
        </authorList>
    </citation>
    <scope>NUCLEOTIDE SEQUENCE [LARGE SCALE GENOMIC DNA]</scope>
    <source>
        <strain evidence="4">DSM 14684 / CIP 108061 / JCM 11494 / NBRC 100937 / ID131577</strain>
    </source>
</reference>
<dbReference type="SMART" id="SM00829">
    <property type="entry name" value="PKS_ER"/>
    <property type="match status" value="1"/>
</dbReference>
<accession>D3FF31</accession>
<feature type="domain" description="Enoyl reductase (ER)" evidence="2">
    <location>
        <begin position="10"/>
        <end position="306"/>
    </location>
</feature>
<dbReference type="CDD" id="cd05289">
    <property type="entry name" value="MDR_like_2"/>
    <property type="match status" value="1"/>
</dbReference>
<dbReference type="KEGG" id="cwo:Cwoe_3330"/>
<dbReference type="InterPro" id="IPR051603">
    <property type="entry name" value="Zinc-ADH_QOR/CCCR"/>
</dbReference>
<dbReference type="RefSeq" id="WP_012934799.1">
    <property type="nucleotide sequence ID" value="NC_013739.1"/>
</dbReference>
<dbReference type="Pfam" id="PF13602">
    <property type="entry name" value="ADH_zinc_N_2"/>
    <property type="match status" value="1"/>
</dbReference>
<dbReference type="GO" id="GO:0016491">
    <property type="term" value="F:oxidoreductase activity"/>
    <property type="evidence" value="ECO:0007669"/>
    <property type="project" value="InterPro"/>
</dbReference>
<dbReference type="InterPro" id="IPR013154">
    <property type="entry name" value="ADH-like_N"/>
</dbReference>
<dbReference type="EMBL" id="CP001854">
    <property type="protein sequence ID" value="ADB51748.1"/>
    <property type="molecule type" value="Genomic_DNA"/>
</dbReference>
<dbReference type="eggNOG" id="COG0604">
    <property type="taxonomic scope" value="Bacteria"/>
</dbReference>
<gene>
    <name evidence="3" type="ordered locus">Cwoe_3330</name>
</gene>
<dbReference type="Pfam" id="PF08240">
    <property type="entry name" value="ADH_N"/>
    <property type="match status" value="1"/>
</dbReference>
<dbReference type="STRING" id="469383.Cwoe_3330"/>
<proteinExistence type="predicted"/>